<dbReference type="Pfam" id="PF00534">
    <property type="entry name" value="Glycos_transf_1"/>
    <property type="match status" value="1"/>
</dbReference>
<dbReference type="WBParaSite" id="HPLM_0000652301-mRNA-1">
    <property type="protein sequence ID" value="HPLM_0000652301-mRNA-1"/>
    <property type="gene ID" value="HPLM_0000652301"/>
</dbReference>
<sequence>LRYVLDSIEEFSTGLADVICVNSLFTAAVVRKTFKSLHNRELSVLYPTLNTNSFDDAGHCDIPELPSKAKHIFLSLNRFEVKKNVKLAIEAFAALRLMLSEDEFSSCHLIVAGGYDRLNFENITHFEELVKCASDMADEEKASLLRCSRAVLYTPHNEHFGIVPVEAMYVGTPVIAVNSGGPTESIVHGETGFLADQTPQAFAQYMFTLIRDEDLREKMTEMLFEFLLFCPPLYWYGLW</sequence>
<dbReference type="InterPro" id="IPR027054">
    <property type="entry name" value="ALG2"/>
</dbReference>
<evidence type="ECO:0000256" key="1">
    <source>
        <dbReference type="ARBA" id="ARBA00022676"/>
    </source>
</evidence>
<dbReference type="EC" id="2.4.1.132" evidence="3"/>
<keyword evidence="1 3" id="KW-0328">Glycosyltransferase</keyword>
<dbReference type="Gene3D" id="3.40.50.2000">
    <property type="entry name" value="Glycogen Phosphorylase B"/>
    <property type="match status" value="1"/>
</dbReference>
<comment type="catalytic activity">
    <reaction evidence="3">
        <text>a beta-D-Man-(1-&gt;4)-beta-D-GlcNAc-(1-&gt;4)-alpha-D-GlcNAc-diphospho-di-trans,poly-cis-dolichol + GDP-alpha-D-mannose = an alpha-D-Man-(1-&gt;3)-beta-D-Man-(1-&gt;4)-beta-D-GlcNAc-(1-&gt;4)-alpha-D-GlcNAc-diphospho-di-trans,poly-cis-dolichol + GDP + H(+)</text>
        <dbReference type="Rhea" id="RHEA:29515"/>
        <dbReference type="Rhea" id="RHEA-COMP:19511"/>
        <dbReference type="Rhea" id="RHEA-COMP:19513"/>
        <dbReference type="ChEBI" id="CHEBI:15378"/>
        <dbReference type="ChEBI" id="CHEBI:57527"/>
        <dbReference type="ChEBI" id="CHEBI:58189"/>
        <dbReference type="ChEBI" id="CHEBI:58472"/>
        <dbReference type="ChEBI" id="CHEBI:132510"/>
        <dbReference type="EC" id="2.4.1.132"/>
    </reaction>
    <physiologicalReaction direction="left-to-right" evidence="3">
        <dbReference type="Rhea" id="RHEA:29516"/>
    </physiologicalReaction>
</comment>
<dbReference type="EC" id="2.4.1.257" evidence="3"/>
<protein>
    <recommendedName>
        <fullName evidence="3">Alpha-1,3/1,6-mannosyltransferase ALG2</fullName>
        <ecNumber evidence="3">2.4.1.132</ecNumber>
        <ecNumber evidence="3">2.4.1.257</ecNumber>
    </recommendedName>
    <alternativeName>
        <fullName evidence="3">GDP-Man:Man(1)GlcNAc(2)-PP-Dol alpha-1,3-mannosyltransferase</fullName>
    </alternativeName>
</protein>
<evidence type="ECO:0000256" key="2">
    <source>
        <dbReference type="ARBA" id="ARBA00022679"/>
    </source>
</evidence>
<dbReference type="UniPathway" id="UPA00378"/>
<accession>A0A0N4W8I5</accession>
<reference evidence="5" key="1">
    <citation type="submission" date="2017-02" db="UniProtKB">
        <authorList>
            <consortium name="WormBaseParasite"/>
        </authorList>
    </citation>
    <scope>IDENTIFICATION</scope>
</reference>
<comment type="similarity">
    <text evidence="3">Belongs to the glycosyltransferase group 1 family.</text>
</comment>
<dbReference type="GO" id="GO:0004378">
    <property type="term" value="F:GDP-Man:Man(1)GlcNAc(2)-PP-Dol alpha-1,3-mannosyltransferase activity"/>
    <property type="evidence" value="ECO:0007669"/>
    <property type="project" value="UniProtKB-UniRule"/>
</dbReference>
<feature type="domain" description="Glycosyl transferase family 1" evidence="4">
    <location>
        <begin position="68"/>
        <end position="221"/>
    </location>
</feature>
<comment type="pathway">
    <text evidence="3">Protein modification; protein glycosylation.</text>
</comment>
<comment type="function">
    <text evidence="3">Mannosylates Man(2)GlcNAc(2)-dolichol diphosphate and Man(1)GlcNAc(2)-dolichol diphosphate to form Man(3)GlcNAc(2)-dolichol diphosphate.</text>
</comment>
<evidence type="ECO:0000256" key="3">
    <source>
        <dbReference type="RuleBase" id="RU367136"/>
    </source>
</evidence>
<comment type="subcellular location">
    <subcellularLocation>
        <location evidence="3">Endoplasmic reticulum membrane</location>
        <topology evidence="3">Single-pass membrane protein</topology>
    </subcellularLocation>
</comment>
<proteinExistence type="inferred from homology"/>
<evidence type="ECO:0000313" key="5">
    <source>
        <dbReference type="WBParaSite" id="HPLM_0000652301-mRNA-1"/>
    </source>
</evidence>
<comment type="catalytic activity">
    <reaction evidence="3">
        <text>an alpha-D-Man-(1-&gt;3)-beta-D-Man-(1-&gt;4)-beta-D-GlcNAc-(1-&gt;4)-alpha-D-GlcNAc-diphospho-di-trans,poly-cis-dolichol + GDP-alpha-D-mannose = an alpha-D-Man-(1-&gt;3)-[alpha-D-Man-(1-&gt;6)]-beta-D-Man-(1-&gt;4)-beta-D-GlcNAc-(1-&gt;4)-alpha-D-GlcNAc-diphospho-di-trans,poly-cis-dolichol + GDP + H(+)</text>
        <dbReference type="Rhea" id="RHEA:29519"/>
        <dbReference type="Rhea" id="RHEA-COMP:19513"/>
        <dbReference type="Rhea" id="RHEA-COMP:19515"/>
        <dbReference type="ChEBI" id="CHEBI:15378"/>
        <dbReference type="ChEBI" id="CHEBI:57527"/>
        <dbReference type="ChEBI" id="CHEBI:58189"/>
        <dbReference type="ChEBI" id="CHEBI:132510"/>
        <dbReference type="ChEBI" id="CHEBI:132511"/>
        <dbReference type="EC" id="2.4.1.257"/>
    </reaction>
    <physiologicalReaction direction="left-to-right" evidence="3">
        <dbReference type="Rhea" id="RHEA:29520"/>
    </physiologicalReaction>
</comment>
<dbReference type="GO" id="GO:0102704">
    <property type="term" value="F:GDP-Man:Man(2)GlcNAc(2)-PP-Dol alpha-1,6-mannosyltransferase activity"/>
    <property type="evidence" value="ECO:0007669"/>
    <property type="project" value="UniProtKB-UniRule"/>
</dbReference>
<evidence type="ECO:0000259" key="4">
    <source>
        <dbReference type="Pfam" id="PF00534"/>
    </source>
</evidence>
<name>A0A0N4W8I5_HAEPC</name>
<dbReference type="AlphaFoldDB" id="A0A0N4W8I5"/>
<dbReference type="SUPFAM" id="SSF53756">
    <property type="entry name" value="UDP-Glycosyltransferase/glycogen phosphorylase"/>
    <property type="match status" value="1"/>
</dbReference>
<keyword evidence="2 3" id="KW-0808">Transferase</keyword>
<organism evidence="5">
    <name type="scientific">Haemonchus placei</name>
    <name type="common">Barber's pole worm</name>
    <dbReference type="NCBI Taxonomy" id="6290"/>
    <lineage>
        <taxon>Eukaryota</taxon>
        <taxon>Metazoa</taxon>
        <taxon>Ecdysozoa</taxon>
        <taxon>Nematoda</taxon>
        <taxon>Chromadorea</taxon>
        <taxon>Rhabditida</taxon>
        <taxon>Rhabditina</taxon>
        <taxon>Rhabditomorpha</taxon>
        <taxon>Strongyloidea</taxon>
        <taxon>Trichostrongylidae</taxon>
        <taxon>Haemonchus</taxon>
    </lineage>
</organism>
<dbReference type="GO" id="GO:0005789">
    <property type="term" value="C:endoplasmic reticulum membrane"/>
    <property type="evidence" value="ECO:0007669"/>
    <property type="project" value="UniProtKB-SubCell"/>
</dbReference>
<dbReference type="InterPro" id="IPR001296">
    <property type="entry name" value="Glyco_trans_1"/>
</dbReference>
<dbReference type="PANTHER" id="PTHR45918:SF1">
    <property type="entry name" value="ALPHA-1,3_1,6-MANNOSYLTRANSFERASE ALG2"/>
    <property type="match status" value="1"/>
</dbReference>
<dbReference type="PANTHER" id="PTHR45918">
    <property type="entry name" value="ALPHA-1,3/1,6-MANNOSYLTRANSFERASE ALG2"/>
    <property type="match status" value="1"/>
</dbReference>